<proteinExistence type="predicted"/>
<sequence length="144" mass="16090">MVLTSLYLSFPRMASRTWKPSMTGMFRSRIIRSTPGFPSRMSIACLPSAAVRVLYSPSMPRMMALSVAESSTISMVSARVSSIMCHLSRFQAQCRIFPSAAHSAGCQRHPAARRSHLFSLLQAPFAVWRRFGTAPWRRCCPNCS</sequence>
<reference evidence="1" key="1">
    <citation type="submission" date="2019-08" db="EMBL/GenBank/DDBJ databases">
        <authorList>
            <person name="Kucharzyk K."/>
            <person name="Murdoch R.W."/>
            <person name="Higgins S."/>
            <person name="Loffler F."/>
        </authorList>
    </citation>
    <scope>NUCLEOTIDE SEQUENCE</scope>
</reference>
<accession>A0A645JGW2</accession>
<gene>
    <name evidence="1" type="ORF">SDC9_210338</name>
</gene>
<protein>
    <submittedName>
        <fullName evidence="1">Uncharacterized protein</fullName>
    </submittedName>
</protein>
<name>A0A645JGW2_9ZZZZ</name>
<evidence type="ECO:0000313" key="1">
    <source>
        <dbReference type="EMBL" id="MPN62587.1"/>
    </source>
</evidence>
<organism evidence="1">
    <name type="scientific">bioreactor metagenome</name>
    <dbReference type="NCBI Taxonomy" id="1076179"/>
    <lineage>
        <taxon>unclassified sequences</taxon>
        <taxon>metagenomes</taxon>
        <taxon>ecological metagenomes</taxon>
    </lineage>
</organism>
<comment type="caution">
    <text evidence="1">The sequence shown here is derived from an EMBL/GenBank/DDBJ whole genome shotgun (WGS) entry which is preliminary data.</text>
</comment>
<dbReference type="AlphaFoldDB" id="A0A645JGW2"/>
<dbReference type="EMBL" id="VSSQ01140794">
    <property type="protein sequence ID" value="MPN62587.1"/>
    <property type="molecule type" value="Genomic_DNA"/>
</dbReference>